<keyword evidence="5" id="KW-1185">Reference proteome</keyword>
<dbReference type="InterPro" id="IPR008863">
    <property type="entry name" value="Toxic_anion-R_TelA"/>
</dbReference>
<keyword evidence="3" id="KW-0175">Coiled coil</keyword>
<comment type="caution">
    <text evidence="4">The sequence shown here is derived from an EMBL/GenBank/DDBJ whole genome shotgun (WGS) entry which is preliminary data.</text>
</comment>
<comment type="similarity">
    <text evidence="1 2">Belongs to the TelA family.</text>
</comment>
<dbReference type="PANTHER" id="PTHR38432:SF1">
    <property type="entry name" value="TELA-LIKE PROTEIN SAOUHSC_01408"/>
    <property type="match status" value="1"/>
</dbReference>
<dbReference type="Proteomes" id="UP000721415">
    <property type="component" value="Unassembled WGS sequence"/>
</dbReference>
<name>A0ABS0LQR9_9LACT</name>
<evidence type="ECO:0000313" key="4">
    <source>
        <dbReference type="EMBL" id="MBG9986297.1"/>
    </source>
</evidence>
<gene>
    <name evidence="4" type="ORF">HZY91_05245</name>
</gene>
<dbReference type="EMBL" id="JACBXQ010000002">
    <property type="protein sequence ID" value="MBG9986297.1"/>
    <property type="molecule type" value="Genomic_DNA"/>
</dbReference>
<sequence length="390" mass="44206">MSEENKNITLESLMQAKQTEFAGVETLNTDKQEIAAMVEQEVATLSEEDRQKVDKIKEQLNLQDTQLLSLYGSNTQKGIAQFSDQILSEVRSKDVGAVGDLMADLMVKVKDLNVSEIGGNGSSFLDKLPVFKNMRQSVERYLAKYDVMESQIDKIQAQLESSRMMLLKDIGTFDKLYEKNVEYFQELQLYIVAGEEKVKEMREEVLPTLFKEAEASGETMAMQVVKDFEDTVNRFEKRVFDLKTSKTMAIQTAPQIKLIQNNDKLLVDKVTDAVNNVIPLWKSQVVIALGLNRQSQVIQMQKQVSDTTNELLERNAKNLRQNTIETAKEAERSTIDVETLKKVNDELIATIEETISIQNNARQARKEAESELTHIENNLKDAVAKAIQIS</sequence>
<evidence type="ECO:0000256" key="3">
    <source>
        <dbReference type="SAM" id="Coils"/>
    </source>
</evidence>
<organism evidence="4 5">
    <name type="scientific">Facklamia lactis</name>
    <dbReference type="NCBI Taxonomy" id="2749967"/>
    <lineage>
        <taxon>Bacteria</taxon>
        <taxon>Bacillati</taxon>
        <taxon>Bacillota</taxon>
        <taxon>Bacilli</taxon>
        <taxon>Lactobacillales</taxon>
        <taxon>Aerococcaceae</taxon>
        <taxon>Facklamia</taxon>
    </lineage>
</organism>
<dbReference type="Pfam" id="PF05816">
    <property type="entry name" value="TelA"/>
    <property type="match status" value="1"/>
</dbReference>
<dbReference type="RefSeq" id="WP_197115199.1">
    <property type="nucleotide sequence ID" value="NZ_JACBXQ010000002.1"/>
</dbReference>
<reference evidence="4 5" key="1">
    <citation type="submission" date="2020-07" db="EMBL/GenBank/DDBJ databases">
        <title>Facklamia lactis sp. nov., isolated from raw milk.</title>
        <authorList>
            <person name="Doll E.V."/>
            <person name="Huptas C."/>
            <person name="Staib L."/>
            <person name="Wenning M."/>
            <person name="Scherer S."/>
        </authorList>
    </citation>
    <scope>NUCLEOTIDE SEQUENCE [LARGE SCALE GENOMIC DNA]</scope>
    <source>
        <strain evidence="4 5">DSM 111018</strain>
    </source>
</reference>
<evidence type="ECO:0000313" key="5">
    <source>
        <dbReference type="Proteomes" id="UP000721415"/>
    </source>
</evidence>
<protein>
    <submittedName>
        <fullName evidence="4">Toxic anion resistance protein</fullName>
    </submittedName>
</protein>
<feature type="coiled-coil region" evidence="3">
    <location>
        <begin position="302"/>
        <end position="329"/>
    </location>
</feature>
<proteinExistence type="inferred from homology"/>
<dbReference type="PIRSF" id="PIRSF026508">
    <property type="entry name" value="TelA"/>
    <property type="match status" value="1"/>
</dbReference>
<dbReference type="PANTHER" id="PTHR38432">
    <property type="entry name" value="TELA-LIKE PROTEIN SAOUHSC_01408"/>
    <property type="match status" value="1"/>
</dbReference>
<feature type="coiled-coil region" evidence="3">
    <location>
        <begin position="358"/>
        <end position="385"/>
    </location>
</feature>
<accession>A0ABS0LQR9</accession>
<evidence type="ECO:0000256" key="2">
    <source>
        <dbReference type="PIRNR" id="PIRNR026508"/>
    </source>
</evidence>
<evidence type="ECO:0000256" key="1">
    <source>
        <dbReference type="ARBA" id="ARBA00005541"/>
    </source>
</evidence>